<dbReference type="GO" id="GO:0016746">
    <property type="term" value="F:acyltransferase activity"/>
    <property type="evidence" value="ECO:0007669"/>
    <property type="project" value="UniProtKB-KW"/>
</dbReference>
<evidence type="ECO:0000256" key="1">
    <source>
        <dbReference type="SAM" id="Phobius"/>
    </source>
</evidence>
<dbReference type="Pfam" id="PF01553">
    <property type="entry name" value="Acyltransferase"/>
    <property type="match status" value="1"/>
</dbReference>
<feature type="domain" description="Phospholipid/glycerol acyltransferase" evidence="2">
    <location>
        <begin position="84"/>
        <end position="226"/>
    </location>
</feature>
<dbReference type="EMBL" id="JAVDDT010000003">
    <property type="protein sequence ID" value="MDQ2069616.1"/>
    <property type="molecule type" value="Genomic_DNA"/>
</dbReference>
<keyword evidence="1" id="KW-0812">Transmembrane</keyword>
<dbReference type="RefSeq" id="WP_306728114.1">
    <property type="nucleotide sequence ID" value="NZ_JAVDDT010000003.1"/>
</dbReference>
<proteinExistence type="predicted"/>
<sequence>MNFLRGVLTQLIIIPTTVILIVPMMITALIKVLVPVRPFRRFCTRIVIGIAEIWAWVVPRTFRALHHTRYEISGDLDVDCQHSYMLICNHQTWVDIPVLLEVFDGRMPFYRFFLKKELIWLPLLGMAFWALEYPFMKRYSRAYLEKHPEKRGEDLKATKIACDRMRGLPATIINYPEGTRFTRAKHEKQGSPHRNLLRPRAGGISFVLTSMNDQLDSLIDVTIRYPDGIPGFWHFLANGVSRIQVHVRKLPIPVEMTQGDYQNDPEFRERFQEWVNRLWEEKDQLLEEMKKS</sequence>
<feature type="transmembrane region" description="Helical" evidence="1">
    <location>
        <begin position="12"/>
        <end position="30"/>
    </location>
</feature>
<comment type="caution">
    <text evidence="3">The sequence shown here is derived from an EMBL/GenBank/DDBJ whole genome shotgun (WGS) entry which is preliminary data.</text>
</comment>
<dbReference type="PANTHER" id="PTHR10983:SF16">
    <property type="entry name" value="LYSOCARDIOLIPIN ACYLTRANSFERASE 1"/>
    <property type="match status" value="1"/>
</dbReference>
<dbReference type="NCBIfam" id="NF010621">
    <property type="entry name" value="PRK14014.1"/>
    <property type="match status" value="1"/>
</dbReference>
<gene>
    <name evidence="3" type="ORF">RBH19_07010</name>
</gene>
<reference evidence="3 4" key="1">
    <citation type="submission" date="2023-08" db="EMBL/GenBank/DDBJ databases">
        <title>Whole-genome sequencing of halo(alkali)philic microorganisms from hypersaline lakes.</title>
        <authorList>
            <person name="Sorokin D.Y."/>
            <person name="Abbas B."/>
            <person name="Merkel A.Y."/>
        </authorList>
    </citation>
    <scope>NUCLEOTIDE SEQUENCE [LARGE SCALE GENOMIC DNA]</scope>
    <source>
        <strain evidence="3 4">AB-CW4</strain>
    </source>
</reference>
<keyword evidence="3" id="KW-0012">Acyltransferase</keyword>
<dbReference type="Proteomes" id="UP001239019">
    <property type="component" value="Unassembled WGS sequence"/>
</dbReference>
<dbReference type="PANTHER" id="PTHR10983">
    <property type="entry name" value="1-ACYLGLYCEROL-3-PHOSPHATE ACYLTRANSFERASE-RELATED"/>
    <property type="match status" value="1"/>
</dbReference>
<keyword evidence="1" id="KW-1133">Transmembrane helix</keyword>
<evidence type="ECO:0000259" key="2">
    <source>
        <dbReference type="SMART" id="SM00563"/>
    </source>
</evidence>
<keyword evidence="3" id="KW-0808">Transferase</keyword>
<evidence type="ECO:0000313" key="3">
    <source>
        <dbReference type="EMBL" id="MDQ2069616.1"/>
    </source>
</evidence>
<organism evidence="3 4">
    <name type="scientific">Natronospira bacteriovora</name>
    <dbReference type="NCBI Taxonomy" id="3069753"/>
    <lineage>
        <taxon>Bacteria</taxon>
        <taxon>Pseudomonadati</taxon>
        <taxon>Pseudomonadota</taxon>
        <taxon>Gammaproteobacteria</taxon>
        <taxon>Natronospirales</taxon>
        <taxon>Natronospiraceae</taxon>
        <taxon>Natronospira</taxon>
    </lineage>
</organism>
<protein>
    <submittedName>
        <fullName evidence="3">Acyltransferase</fullName>
        <ecNumber evidence="3">2.3.-.-</ecNumber>
    </submittedName>
</protein>
<dbReference type="SUPFAM" id="SSF69593">
    <property type="entry name" value="Glycerol-3-phosphate (1)-acyltransferase"/>
    <property type="match status" value="1"/>
</dbReference>
<dbReference type="CDD" id="cd07990">
    <property type="entry name" value="LPLAT_LCLAT1-like"/>
    <property type="match status" value="1"/>
</dbReference>
<keyword evidence="4" id="KW-1185">Reference proteome</keyword>
<evidence type="ECO:0000313" key="4">
    <source>
        <dbReference type="Proteomes" id="UP001239019"/>
    </source>
</evidence>
<dbReference type="InterPro" id="IPR002123">
    <property type="entry name" value="Plipid/glycerol_acylTrfase"/>
</dbReference>
<keyword evidence="1" id="KW-0472">Membrane</keyword>
<dbReference type="SMART" id="SM00563">
    <property type="entry name" value="PlsC"/>
    <property type="match status" value="1"/>
</dbReference>
<accession>A0ABU0W6I8</accession>
<name>A0ABU0W6I8_9GAMM</name>
<dbReference type="EC" id="2.3.-.-" evidence="3"/>